<dbReference type="AlphaFoldDB" id="A0A183IJ54"/>
<accession>A0A183IJ54</accession>
<reference evidence="4" key="1">
    <citation type="submission" date="2016-06" db="UniProtKB">
        <authorList>
            <consortium name="WormBaseParasite"/>
        </authorList>
    </citation>
    <scope>IDENTIFICATION</scope>
</reference>
<evidence type="ECO:0000313" key="4">
    <source>
        <dbReference type="WBParaSite" id="SBAD_0000381401-mRNA-1"/>
    </source>
</evidence>
<evidence type="ECO:0000313" key="3">
    <source>
        <dbReference type="Proteomes" id="UP000270296"/>
    </source>
</evidence>
<feature type="region of interest" description="Disordered" evidence="1">
    <location>
        <begin position="57"/>
        <end position="81"/>
    </location>
</feature>
<organism evidence="4">
    <name type="scientific">Soboliphyme baturini</name>
    <dbReference type="NCBI Taxonomy" id="241478"/>
    <lineage>
        <taxon>Eukaryota</taxon>
        <taxon>Metazoa</taxon>
        <taxon>Ecdysozoa</taxon>
        <taxon>Nematoda</taxon>
        <taxon>Enoplea</taxon>
        <taxon>Dorylaimia</taxon>
        <taxon>Dioctophymatida</taxon>
        <taxon>Dioctophymatoidea</taxon>
        <taxon>Soboliphymatidae</taxon>
        <taxon>Soboliphyme</taxon>
    </lineage>
</organism>
<dbReference type="WBParaSite" id="SBAD_0000381401-mRNA-1">
    <property type="protein sequence ID" value="SBAD_0000381401-mRNA-1"/>
    <property type="gene ID" value="SBAD_0000381401"/>
</dbReference>
<proteinExistence type="predicted"/>
<evidence type="ECO:0000313" key="2">
    <source>
        <dbReference type="EMBL" id="VDP01913.1"/>
    </source>
</evidence>
<evidence type="ECO:0000256" key="1">
    <source>
        <dbReference type="SAM" id="MobiDB-lite"/>
    </source>
</evidence>
<sequence>MVKRRAGGQETVAADWWLTVVNGRTDGRTDGRIERRFSEAQPKRIYYTGTGERSDYDARTKGFRDAAGGHTMGTSRRRVDNNRCLPVPATIAYDDGDDYDDDDVVQVMANRWRWRWQ</sequence>
<name>A0A183IJ54_9BILA</name>
<dbReference type="Proteomes" id="UP000270296">
    <property type="component" value="Unassembled WGS sequence"/>
</dbReference>
<dbReference type="EMBL" id="UZAM01007865">
    <property type="protein sequence ID" value="VDP01913.1"/>
    <property type="molecule type" value="Genomic_DNA"/>
</dbReference>
<gene>
    <name evidence="2" type="ORF">SBAD_LOCUS3650</name>
</gene>
<protein>
    <submittedName>
        <fullName evidence="2 4">Uncharacterized protein</fullName>
    </submittedName>
</protein>
<reference evidence="2 3" key="2">
    <citation type="submission" date="2018-11" db="EMBL/GenBank/DDBJ databases">
        <authorList>
            <consortium name="Pathogen Informatics"/>
        </authorList>
    </citation>
    <scope>NUCLEOTIDE SEQUENCE [LARGE SCALE GENOMIC DNA]</scope>
</reference>
<keyword evidence="3" id="KW-1185">Reference proteome</keyword>